<keyword evidence="3" id="KW-1185">Reference proteome</keyword>
<accession>A0A964UZ92</accession>
<name>A0A964UZ92_9ACTN</name>
<evidence type="ECO:0000313" key="2">
    <source>
        <dbReference type="EMBL" id="NBE56960.1"/>
    </source>
</evidence>
<dbReference type="Proteomes" id="UP000598297">
    <property type="component" value="Unassembled WGS sequence"/>
</dbReference>
<reference evidence="2" key="1">
    <citation type="submission" date="2020-01" db="EMBL/GenBank/DDBJ databases">
        <title>Whole-genome analyses of novel actinobacteria.</title>
        <authorList>
            <person name="Sahin N."/>
        </authorList>
    </citation>
    <scope>NUCLEOTIDE SEQUENCE</scope>
    <source>
        <strain evidence="2">YC537</strain>
    </source>
</reference>
<dbReference type="AlphaFoldDB" id="A0A964UZ92"/>
<sequence>MFDEKQRLPLTLVAALLALTLGLPLLVALLAGGADFPEALLGSGAGAVVVVLLCGLRARVRIVEEGLRLSLPPFYRKVLPYAGIAHARAVERINPLRDAGGWGLRWRGGGNLALVMRSGPGVRIATASGASYLIGASDPRGLLKALRARGVEVHGDPAPGAD</sequence>
<gene>
    <name evidence="2" type="ORF">GUY60_37210</name>
</gene>
<keyword evidence="1" id="KW-1133">Transmembrane helix</keyword>
<keyword evidence="1" id="KW-0472">Membrane</keyword>
<dbReference type="EMBL" id="JAAAHS010000663">
    <property type="protein sequence ID" value="NBE56960.1"/>
    <property type="molecule type" value="Genomic_DNA"/>
</dbReference>
<feature type="transmembrane region" description="Helical" evidence="1">
    <location>
        <begin position="12"/>
        <end position="33"/>
    </location>
</feature>
<feature type="transmembrane region" description="Helical" evidence="1">
    <location>
        <begin position="39"/>
        <end position="58"/>
    </location>
</feature>
<evidence type="ECO:0000256" key="1">
    <source>
        <dbReference type="SAM" id="Phobius"/>
    </source>
</evidence>
<comment type="caution">
    <text evidence="2">The sequence shown here is derived from an EMBL/GenBank/DDBJ whole genome shotgun (WGS) entry which is preliminary data.</text>
</comment>
<organism evidence="2 3">
    <name type="scientific">Streptomyces boluensis</name>
    <dbReference type="NCBI Taxonomy" id="1775135"/>
    <lineage>
        <taxon>Bacteria</taxon>
        <taxon>Bacillati</taxon>
        <taxon>Actinomycetota</taxon>
        <taxon>Actinomycetes</taxon>
        <taxon>Kitasatosporales</taxon>
        <taxon>Streptomycetaceae</taxon>
        <taxon>Streptomyces</taxon>
    </lineage>
</organism>
<protein>
    <submittedName>
        <fullName evidence="2">Uncharacterized protein</fullName>
    </submittedName>
</protein>
<keyword evidence="1" id="KW-0812">Transmembrane</keyword>
<proteinExistence type="predicted"/>
<dbReference type="RefSeq" id="WP_161705924.1">
    <property type="nucleotide sequence ID" value="NZ_JAAAHS010000663.1"/>
</dbReference>
<evidence type="ECO:0000313" key="3">
    <source>
        <dbReference type="Proteomes" id="UP000598297"/>
    </source>
</evidence>